<evidence type="ECO:0000313" key="5">
    <source>
        <dbReference type="Proteomes" id="UP000068164"/>
    </source>
</evidence>
<dbReference type="PANTHER" id="PTHR30055">
    <property type="entry name" value="HTH-TYPE TRANSCRIPTIONAL REGULATOR RUTR"/>
    <property type="match status" value="1"/>
</dbReference>
<dbReference type="Gene3D" id="1.10.357.10">
    <property type="entry name" value="Tetracycline Repressor, domain 2"/>
    <property type="match status" value="1"/>
</dbReference>
<dbReference type="RefSeq" id="WP_062368939.1">
    <property type="nucleotide sequence ID" value="NZ_LNCD01000033.1"/>
</dbReference>
<dbReference type="PANTHER" id="PTHR30055:SF223">
    <property type="entry name" value="HTH-TYPE TRANSCRIPTIONAL REGULATOR UIDR"/>
    <property type="match status" value="1"/>
</dbReference>
<evidence type="ECO:0000256" key="2">
    <source>
        <dbReference type="PROSITE-ProRule" id="PRU00335"/>
    </source>
</evidence>
<sequence length="184" mass="20568">MQVIEIARQTFAELGYAGTTTDVVAMRCQISKQTLYRLFPSKQELFVAAAKVSEQTLLALPRPMDEKASIEETIARIFEIARGDDPADDRATFVRTIIRDQSLAPELAQASRDGILRARHDLAGWLGTQVEKGLLYLDDPLSAARLLMDMMFGGMYPPDGWSSPEKKREHLELCIKVFLRGAVP</sequence>
<dbReference type="AlphaFoldDB" id="A0A109JXI1"/>
<keyword evidence="5" id="KW-1185">Reference proteome</keyword>
<dbReference type="OrthoDB" id="7584337at2"/>
<dbReference type="GO" id="GO:0003700">
    <property type="term" value="F:DNA-binding transcription factor activity"/>
    <property type="evidence" value="ECO:0007669"/>
    <property type="project" value="TreeGrafter"/>
</dbReference>
<dbReference type="Pfam" id="PF00440">
    <property type="entry name" value="TetR_N"/>
    <property type="match status" value="1"/>
</dbReference>
<dbReference type="PRINTS" id="PR00455">
    <property type="entry name" value="HTHTETR"/>
</dbReference>
<keyword evidence="1 2" id="KW-0238">DNA-binding</keyword>
<dbReference type="InterPro" id="IPR050109">
    <property type="entry name" value="HTH-type_TetR-like_transc_reg"/>
</dbReference>
<dbReference type="InterPro" id="IPR001647">
    <property type="entry name" value="HTH_TetR"/>
</dbReference>
<name>A0A109JXI1_9HYPH</name>
<dbReference type="EMBL" id="LNCD01000033">
    <property type="protein sequence ID" value="KWV56835.1"/>
    <property type="molecule type" value="Genomic_DNA"/>
</dbReference>
<dbReference type="Pfam" id="PF14246">
    <property type="entry name" value="TetR_C_7"/>
    <property type="match status" value="1"/>
</dbReference>
<dbReference type="GO" id="GO:0000976">
    <property type="term" value="F:transcription cis-regulatory region binding"/>
    <property type="evidence" value="ECO:0007669"/>
    <property type="project" value="TreeGrafter"/>
</dbReference>
<organism evidence="4 5">
    <name type="scientific">Rhizobium altiplani</name>
    <dbReference type="NCBI Taxonomy" id="1864509"/>
    <lineage>
        <taxon>Bacteria</taxon>
        <taxon>Pseudomonadati</taxon>
        <taxon>Pseudomonadota</taxon>
        <taxon>Alphaproteobacteria</taxon>
        <taxon>Hyphomicrobiales</taxon>
        <taxon>Rhizobiaceae</taxon>
        <taxon>Rhizobium/Agrobacterium group</taxon>
        <taxon>Rhizobium</taxon>
    </lineage>
</organism>
<protein>
    <recommendedName>
        <fullName evidence="3">HTH tetR-type domain-containing protein</fullName>
    </recommendedName>
</protein>
<gene>
    <name evidence="4" type="ORF">AS026_31950</name>
</gene>
<feature type="DNA-binding region" description="H-T-H motif" evidence="2">
    <location>
        <begin position="20"/>
        <end position="39"/>
    </location>
</feature>
<evidence type="ECO:0000313" key="4">
    <source>
        <dbReference type="EMBL" id="KWV56835.1"/>
    </source>
</evidence>
<dbReference type="InterPro" id="IPR039536">
    <property type="entry name" value="TetR_C_Proteobacteria"/>
</dbReference>
<evidence type="ECO:0000256" key="1">
    <source>
        <dbReference type="ARBA" id="ARBA00023125"/>
    </source>
</evidence>
<proteinExistence type="predicted"/>
<comment type="caution">
    <text evidence="4">The sequence shown here is derived from an EMBL/GenBank/DDBJ whole genome shotgun (WGS) entry which is preliminary data.</text>
</comment>
<reference evidence="4 5" key="1">
    <citation type="submission" date="2015-11" db="EMBL/GenBank/DDBJ databases">
        <title>Draft Genome Sequence of the Strain BR 10423 (Rhizobium sp.) isolated from nodules of Mimosa pudica.</title>
        <authorList>
            <person name="Barauna A.C."/>
            <person name="Zilli J.E."/>
            <person name="Simoes-Araujo J.L."/>
            <person name="Reis V.M."/>
            <person name="James E.K."/>
            <person name="Reis F.B.Jr."/>
            <person name="Rouws L.F."/>
            <person name="Passos S.R."/>
            <person name="Gois S.R."/>
        </authorList>
    </citation>
    <scope>NUCLEOTIDE SEQUENCE [LARGE SCALE GENOMIC DNA]</scope>
    <source>
        <strain evidence="4 5">BR10423</strain>
    </source>
</reference>
<evidence type="ECO:0000259" key="3">
    <source>
        <dbReference type="PROSITE" id="PS50977"/>
    </source>
</evidence>
<accession>A0A109JXI1</accession>
<dbReference type="Proteomes" id="UP000068164">
    <property type="component" value="Unassembled WGS sequence"/>
</dbReference>
<dbReference type="SUPFAM" id="SSF46689">
    <property type="entry name" value="Homeodomain-like"/>
    <property type="match status" value="1"/>
</dbReference>
<dbReference type="PROSITE" id="PS50977">
    <property type="entry name" value="HTH_TETR_2"/>
    <property type="match status" value="1"/>
</dbReference>
<dbReference type="InterPro" id="IPR009057">
    <property type="entry name" value="Homeodomain-like_sf"/>
</dbReference>
<feature type="domain" description="HTH tetR-type" evidence="3">
    <location>
        <begin position="1"/>
        <end position="57"/>
    </location>
</feature>